<dbReference type="GO" id="GO:0008270">
    <property type="term" value="F:zinc ion binding"/>
    <property type="evidence" value="ECO:0007669"/>
    <property type="project" value="UniProtKB-KW"/>
</dbReference>
<dbReference type="AlphaFoldDB" id="A0A6A6CDH8"/>
<feature type="compositionally biased region" description="Polar residues" evidence="2">
    <location>
        <begin position="7"/>
        <end position="18"/>
    </location>
</feature>
<proteinExistence type="predicted"/>
<dbReference type="EMBL" id="ML993606">
    <property type="protein sequence ID" value="KAF2163982.1"/>
    <property type="molecule type" value="Genomic_DNA"/>
</dbReference>
<reference evidence="4" key="1">
    <citation type="journal article" date="2020" name="Stud. Mycol.">
        <title>101 Dothideomycetes genomes: a test case for predicting lifestyles and emergence of pathogens.</title>
        <authorList>
            <person name="Haridas S."/>
            <person name="Albert R."/>
            <person name="Binder M."/>
            <person name="Bloem J."/>
            <person name="Labutti K."/>
            <person name="Salamov A."/>
            <person name="Andreopoulos B."/>
            <person name="Baker S."/>
            <person name="Barry K."/>
            <person name="Bills G."/>
            <person name="Bluhm B."/>
            <person name="Cannon C."/>
            <person name="Castanera R."/>
            <person name="Culley D."/>
            <person name="Daum C."/>
            <person name="Ezra D."/>
            <person name="Gonzalez J."/>
            <person name="Henrissat B."/>
            <person name="Kuo A."/>
            <person name="Liang C."/>
            <person name="Lipzen A."/>
            <person name="Lutzoni F."/>
            <person name="Magnuson J."/>
            <person name="Mondo S."/>
            <person name="Nolan M."/>
            <person name="Ohm R."/>
            <person name="Pangilinan J."/>
            <person name="Park H.-J."/>
            <person name="Ramirez L."/>
            <person name="Alfaro M."/>
            <person name="Sun H."/>
            <person name="Tritt A."/>
            <person name="Yoshinaga Y."/>
            <person name="Zwiers L.-H."/>
            <person name="Turgeon B."/>
            <person name="Goodwin S."/>
            <person name="Spatafora J."/>
            <person name="Crous P."/>
            <person name="Grigoriev I."/>
        </authorList>
    </citation>
    <scope>NUCLEOTIDE SEQUENCE</scope>
    <source>
        <strain evidence="4">ATCC 36951</strain>
    </source>
</reference>
<feature type="compositionally biased region" description="Polar residues" evidence="2">
    <location>
        <begin position="29"/>
        <end position="47"/>
    </location>
</feature>
<evidence type="ECO:0000313" key="4">
    <source>
        <dbReference type="EMBL" id="KAF2163982.1"/>
    </source>
</evidence>
<organism evidence="4 5">
    <name type="scientific">Zasmidium cellare ATCC 36951</name>
    <dbReference type="NCBI Taxonomy" id="1080233"/>
    <lineage>
        <taxon>Eukaryota</taxon>
        <taxon>Fungi</taxon>
        <taxon>Dikarya</taxon>
        <taxon>Ascomycota</taxon>
        <taxon>Pezizomycotina</taxon>
        <taxon>Dothideomycetes</taxon>
        <taxon>Dothideomycetidae</taxon>
        <taxon>Mycosphaerellales</taxon>
        <taxon>Mycosphaerellaceae</taxon>
        <taxon>Zasmidium</taxon>
    </lineage>
</organism>
<dbReference type="OrthoDB" id="3641318at2759"/>
<accession>A0A6A6CDH8</accession>
<protein>
    <recommendedName>
        <fullName evidence="3">C2H2-type domain-containing protein</fullName>
    </recommendedName>
</protein>
<name>A0A6A6CDH8_ZASCE</name>
<feature type="region of interest" description="Disordered" evidence="2">
    <location>
        <begin position="69"/>
        <end position="122"/>
    </location>
</feature>
<keyword evidence="5" id="KW-1185">Reference proteome</keyword>
<keyword evidence="1" id="KW-0479">Metal-binding</keyword>
<dbReference type="InterPro" id="IPR013087">
    <property type="entry name" value="Znf_C2H2_type"/>
</dbReference>
<dbReference type="Gene3D" id="3.30.160.60">
    <property type="entry name" value="Classic Zinc Finger"/>
    <property type="match status" value="1"/>
</dbReference>
<feature type="region of interest" description="Disordered" evidence="2">
    <location>
        <begin position="1"/>
        <end position="53"/>
    </location>
</feature>
<dbReference type="GeneID" id="54566783"/>
<feature type="domain" description="C2H2-type" evidence="3">
    <location>
        <begin position="277"/>
        <end position="304"/>
    </location>
</feature>
<dbReference type="Proteomes" id="UP000799537">
    <property type="component" value="Unassembled WGS sequence"/>
</dbReference>
<evidence type="ECO:0000259" key="3">
    <source>
        <dbReference type="PROSITE" id="PS50157"/>
    </source>
</evidence>
<feature type="domain" description="C2H2-type" evidence="3">
    <location>
        <begin position="306"/>
        <end position="333"/>
    </location>
</feature>
<feature type="region of interest" description="Disordered" evidence="2">
    <location>
        <begin position="242"/>
        <end position="270"/>
    </location>
</feature>
<keyword evidence="1" id="KW-0863">Zinc-finger</keyword>
<gene>
    <name evidence="4" type="ORF">M409DRAFT_57084</name>
</gene>
<keyword evidence="1" id="KW-0862">Zinc</keyword>
<evidence type="ECO:0000313" key="5">
    <source>
        <dbReference type="Proteomes" id="UP000799537"/>
    </source>
</evidence>
<dbReference type="InterPro" id="IPR036236">
    <property type="entry name" value="Znf_C2H2_sf"/>
</dbReference>
<dbReference type="PROSITE" id="PS00028">
    <property type="entry name" value="ZINC_FINGER_C2H2_1"/>
    <property type="match status" value="1"/>
</dbReference>
<dbReference type="SUPFAM" id="SSF57667">
    <property type="entry name" value="beta-beta-alpha zinc fingers"/>
    <property type="match status" value="1"/>
</dbReference>
<dbReference type="PROSITE" id="PS50157">
    <property type="entry name" value="ZINC_FINGER_C2H2_2"/>
    <property type="match status" value="2"/>
</dbReference>
<evidence type="ECO:0000256" key="2">
    <source>
        <dbReference type="SAM" id="MobiDB-lite"/>
    </source>
</evidence>
<sequence length="367" mass="41343">MDGFSQWPGQQNAQQSFDEANIDPRLLNNVGSWPNSEESHNSTSVPTVEQAVQDVDRSVNVDVEMTYAEPTDLAQTQTPFPTPATHDGGQWHTVQTPRHKYPTRQQQHMLPTPDTSSLSHQRGQTSSAYHQNTPAWQSNNPYSLLGVDTAHIHQQQDFAGGNAIDEHGNLTPISQQQAQAGFFDNAYVAPSPLTGRGPTHDPFAQPTQDHMALAADFHGWQHPNVPPTEDMYTWAQGAYNVGTSDNFPTPPPQQTPSNNKKGKKKASARSGLSTGTFLCETCGKAHDSKSERDHHARNHDPSKRTKLCSICSKPFLFDKDVKRHMKTHEKERHIFCNYIDCPFRHKGFKRRDHLVRHVRQKHKQEEE</sequence>
<feature type="compositionally biased region" description="Polar residues" evidence="2">
    <location>
        <begin position="103"/>
        <end position="122"/>
    </location>
</feature>
<evidence type="ECO:0000256" key="1">
    <source>
        <dbReference type="PROSITE-ProRule" id="PRU00042"/>
    </source>
</evidence>
<dbReference type="RefSeq" id="XP_033664871.1">
    <property type="nucleotide sequence ID" value="XM_033813511.1"/>
</dbReference>
<dbReference type="SMART" id="SM00355">
    <property type="entry name" value="ZnF_C2H2"/>
    <property type="match status" value="3"/>
</dbReference>
<feature type="compositionally biased region" description="Low complexity" evidence="2">
    <location>
        <begin position="74"/>
        <end position="85"/>
    </location>
</feature>